<feature type="coiled-coil region" evidence="1">
    <location>
        <begin position="694"/>
        <end position="721"/>
    </location>
</feature>
<dbReference type="PANTHER" id="PTHR37327:SF1">
    <property type="entry name" value="MICROTUBULE INTERACTING AND TRANSPORT DOMAIN-CONTAINING PROTEIN"/>
    <property type="match status" value="1"/>
</dbReference>
<feature type="region of interest" description="Disordered" evidence="2">
    <location>
        <begin position="324"/>
        <end position="368"/>
    </location>
</feature>
<organism evidence="4 5">
    <name type="scientific">Elaphomyces granulatus</name>
    <dbReference type="NCBI Taxonomy" id="519963"/>
    <lineage>
        <taxon>Eukaryota</taxon>
        <taxon>Fungi</taxon>
        <taxon>Dikarya</taxon>
        <taxon>Ascomycota</taxon>
        <taxon>Pezizomycotina</taxon>
        <taxon>Eurotiomycetes</taxon>
        <taxon>Eurotiomycetidae</taxon>
        <taxon>Eurotiales</taxon>
        <taxon>Elaphomycetaceae</taxon>
        <taxon>Elaphomyces</taxon>
    </lineage>
</organism>
<dbReference type="OrthoDB" id="2245455at2759"/>
<keyword evidence="5" id="KW-1185">Reference proteome</keyword>
<dbReference type="SUPFAM" id="SSF116846">
    <property type="entry name" value="MIT domain"/>
    <property type="match status" value="1"/>
</dbReference>
<sequence length="1352" mass="146530">MLASRRVVTNFGYLISSFKQSVSLLNFLSVETNEENRRFCAAGETKGRSYVQLSFRTISLFQIPGVVRRSISRDLKSTEMLHDSSAIPKLSDHRGSSRTDSASSSVKAILQRATSLPPRPRSRSTALRPETPGPNDRTDDGKSPALHTSMTAAPSRPPQRSNSGNSARSLANVNRWSRSTISSKAASPQSTSRRQGSFSRRTSFGVASSPNGSGSQFGHVSSSQLSSTKGVQGSASATPSNTTKIILPEIVNFAALTDPFTAPKIGRLPTLSVDTVPSASSSFISDPSDVTPKKVDLQRALDESNIGIDLPKRILMSQTDRDSPLLLSTWDPPSQQYEEPEIATNSGMDSSSQTSPSQHPRAPADGDIVGATPVVILSREADRQNRQRGPSQKSMLSKALQKANTAVLLDNAANFEGAIEAYVDACQLLQQAMLRSSGGNDERHKLQEIRNTYMIRVDELRRQDVPSQQPNDKALPERPLSDESLTGEAFHLFDEDEDDAIIETATAQRIIDNPLRVAELMPPDFPERRQSLLSAVKKEVRVRPASGMSLRPFDRSLPNSSGEEALADHPDQSLNLAPINVVDYMPPPLSPRRPSPLDQPYEQASDAIPVAPPDSGNETTSWLDTIDESTASSPSSTPSRSSAIYLRSRYSRRASNGTEAAFDAALDAAVEAAYDQGLEPVSEISDGFFDDSIVTNARRNIEIAKQRVREAEREAQVAMARGQENRRIQQEVIFGQPEPVDSGYVDDEAEEEERLLEEMTRGYVVDEPDFGLPSKSTLPRQSDSSGFSGRTWGSSVASNTNTTGTSLSCLAEGIVLPSFGPKVQPKRTLPPPPPMPSSSPPAPPGPPPSFSNPGPTTSQSVRTRRLSGRSLTQLKIETSCMPQAPKTEPLPALLSKTPPPLPVDNPPLPPKNASNVPPRPVQSRLASRREGSLDSLISDTQIPGLVDSRTQDGEDMDRSSPSRPVGKVSSAPGVLRKNMSSSSLKALRGRNMSISAPDISTDSPITPSSSTFPPNIDLHKGIASGIVPTLPTPTAASFTANGLPSGGFYLFDNDIHSPISPGSPNTMATNPPIPLEPCPDSYLLRPFWLMRCLYQTIAHPRGGYLSTKLFVPRDIWRVKNVRIKAVDEKVSHCDLLTAALLKLAQVDTYDADAVLEEMQSFENVLDQVQASLTKKLGSEVGVHGAMSLLKSTPPEDGVTSTDAPSGRTSSGAGKSYWRKLRSKTSGFASPAQHQGIRDSSKYNYTMNSLPMTTTPDTRIAKRNVTDLQFTGPNAHYMGALARLFDAVQVLDQIARQVEDPGLRHSSQTLVGLELSARHAAEFFGFYVCRFALNDVGMMLDKYIKRGSEWVLT</sequence>
<protein>
    <recommendedName>
        <fullName evidence="3">MIT domain-containing protein</fullName>
    </recommendedName>
</protein>
<reference evidence="4 5" key="1">
    <citation type="journal article" date="2015" name="Environ. Microbiol.">
        <title>Metagenome sequence of Elaphomyces granulatus from sporocarp tissue reveals Ascomycota ectomycorrhizal fingerprints of genome expansion and a Proteobacteria-rich microbiome.</title>
        <authorList>
            <person name="Quandt C.A."/>
            <person name="Kohler A."/>
            <person name="Hesse C.N."/>
            <person name="Sharpton T.J."/>
            <person name="Martin F."/>
            <person name="Spatafora J.W."/>
        </authorList>
    </citation>
    <scope>NUCLEOTIDE SEQUENCE [LARGE SCALE GENOMIC DNA]</scope>
    <source>
        <strain evidence="4 5">OSC145934</strain>
    </source>
</reference>
<accession>A0A232M6S4</accession>
<feature type="region of interest" description="Disordered" evidence="2">
    <location>
        <begin position="766"/>
        <end position="797"/>
    </location>
</feature>
<feature type="region of interest" description="Disordered" evidence="2">
    <location>
        <begin position="86"/>
        <end position="239"/>
    </location>
</feature>
<feature type="region of interest" description="Disordered" evidence="2">
    <location>
        <begin position="820"/>
        <end position="1012"/>
    </location>
</feature>
<dbReference type="InterPro" id="IPR007330">
    <property type="entry name" value="MIT_dom"/>
</dbReference>
<gene>
    <name evidence="4" type="ORF">Egran_00201</name>
</gene>
<dbReference type="EMBL" id="NPHW01002167">
    <property type="protein sequence ID" value="OXV12038.1"/>
    <property type="molecule type" value="Genomic_DNA"/>
</dbReference>
<feature type="compositionally biased region" description="Low complexity" evidence="2">
    <location>
        <begin position="997"/>
        <end position="1012"/>
    </location>
</feature>
<feature type="compositionally biased region" description="Basic and acidic residues" evidence="2">
    <location>
        <begin position="949"/>
        <end position="960"/>
    </location>
</feature>
<evidence type="ECO:0000313" key="5">
    <source>
        <dbReference type="Proteomes" id="UP000243515"/>
    </source>
</evidence>
<evidence type="ECO:0000256" key="1">
    <source>
        <dbReference type="SAM" id="Coils"/>
    </source>
</evidence>
<dbReference type="PANTHER" id="PTHR37327">
    <property type="entry name" value="CHROMOSOME 1, WHOLE GENOME SHOTGUN SEQUENCE"/>
    <property type="match status" value="1"/>
</dbReference>
<evidence type="ECO:0000256" key="2">
    <source>
        <dbReference type="SAM" id="MobiDB-lite"/>
    </source>
</evidence>
<feature type="compositionally biased region" description="Polar residues" evidence="2">
    <location>
        <begin position="146"/>
        <end position="239"/>
    </location>
</feature>
<dbReference type="Gene3D" id="1.20.58.80">
    <property type="entry name" value="Phosphotransferase system, lactose/cellobiose-type IIA subunit"/>
    <property type="match status" value="1"/>
</dbReference>
<feature type="compositionally biased region" description="Polar residues" evidence="2">
    <location>
        <begin position="774"/>
        <end position="797"/>
    </location>
</feature>
<evidence type="ECO:0000313" key="4">
    <source>
        <dbReference type="EMBL" id="OXV12038.1"/>
    </source>
</evidence>
<feature type="region of interest" description="Disordered" evidence="2">
    <location>
        <begin position="461"/>
        <end position="481"/>
    </location>
</feature>
<dbReference type="Pfam" id="PF04212">
    <property type="entry name" value="MIT"/>
    <property type="match status" value="1"/>
</dbReference>
<feature type="domain" description="MIT" evidence="3">
    <location>
        <begin position="396"/>
        <end position="461"/>
    </location>
</feature>
<feature type="region of interest" description="Disordered" evidence="2">
    <location>
        <begin position="1188"/>
        <end position="1215"/>
    </location>
</feature>
<feature type="compositionally biased region" description="Pro residues" evidence="2">
    <location>
        <begin position="828"/>
        <end position="850"/>
    </location>
</feature>
<feature type="compositionally biased region" description="Polar residues" evidence="2">
    <location>
        <begin position="1198"/>
        <end position="1212"/>
    </location>
</feature>
<feature type="compositionally biased region" description="Pro residues" evidence="2">
    <location>
        <begin position="897"/>
        <end position="910"/>
    </location>
</feature>
<evidence type="ECO:0000259" key="3">
    <source>
        <dbReference type="Pfam" id="PF04212"/>
    </source>
</evidence>
<dbReference type="Proteomes" id="UP000243515">
    <property type="component" value="Unassembled WGS sequence"/>
</dbReference>
<name>A0A232M6S4_9EURO</name>
<dbReference type="InterPro" id="IPR036181">
    <property type="entry name" value="MIT_dom_sf"/>
</dbReference>
<feature type="compositionally biased region" description="Polar residues" evidence="2">
    <location>
        <begin position="331"/>
        <end position="358"/>
    </location>
</feature>
<keyword evidence="1" id="KW-0175">Coiled coil</keyword>
<proteinExistence type="predicted"/>
<feature type="region of interest" description="Disordered" evidence="2">
    <location>
        <begin position="586"/>
        <end position="622"/>
    </location>
</feature>
<feature type="region of interest" description="Disordered" evidence="2">
    <location>
        <begin position="547"/>
        <end position="573"/>
    </location>
</feature>
<comment type="caution">
    <text evidence="4">The sequence shown here is derived from an EMBL/GenBank/DDBJ whole genome shotgun (WGS) entry which is preliminary data.</text>
</comment>